<feature type="compositionally biased region" description="Basic and acidic residues" evidence="1">
    <location>
        <begin position="13"/>
        <end position="22"/>
    </location>
</feature>
<evidence type="ECO:0000313" key="3">
    <source>
        <dbReference type="Proteomes" id="UP001163046"/>
    </source>
</evidence>
<name>A0A9W9ZFD0_9CNID</name>
<dbReference type="Proteomes" id="UP001163046">
    <property type="component" value="Unassembled WGS sequence"/>
</dbReference>
<keyword evidence="3" id="KW-1185">Reference proteome</keyword>
<organism evidence="2 3">
    <name type="scientific">Desmophyllum pertusum</name>
    <dbReference type="NCBI Taxonomy" id="174260"/>
    <lineage>
        <taxon>Eukaryota</taxon>
        <taxon>Metazoa</taxon>
        <taxon>Cnidaria</taxon>
        <taxon>Anthozoa</taxon>
        <taxon>Hexacorallia</taxon>
        <taxon>Scleractinia</taxon>
        <taxon>Caryophylliina</taxon>
        <taxon>Caryophylliidae</taxon>
        <taxon>Desmophyllum</taxon>
    </lineage>
</organism>
<comment type="caution">
    <text evidence="2">The sequence shown here is derived from an EMBL/GenBank/DDBJ whole genome shotgun (WGS) entry which is preliminary data.</text>
</comment>
<dbReference type="AlphaFoldDB" id="A0A9W9ZFD0"/>
<protein>
    <submittedName>
        <fullName evidence="2">Uncharacterized protein</fullName>
    </submittedName>
</protein>
<evidence type="ECO:0000313" key="2">
    <source>
        <dbReference type="EMBL" id="KAJ7380435.1"/>
    </source>
</evidence>
<reference evidence="2" key="1">
    <citation type="submission" date="2023-01" db="EMBL/GenBank/DDBJ databases">
        <title>Genome assembly of the deep-sea coral Lophelia pertusa.</title>
        <authorList>
            <person name="Herrera S."/>
            <person name="Cordes E."/>
        </authorList>
    </citation>
    <scope>NUCLEOTIDE SEQUENCE</scope>
    <source>
        <strain evidence="2">USNM1676648</strain>
        <tissue evidence="2">Polyp</tissue>
    </source>
</reference>
<dbReference type="EMBL" id="MU826353">
    <property type="protein sequence ID" value="KAJ7380435.1"/>
    <property type="molecule type" value="Genomic_DNA"/>
</dbReference>
<dbReference type="OrthoDB" id="5984717at2759"/>
<sequence>MASRSLNCHRKGKQNEERTTKLDYEYPRNGGQLRHRTVICPQYSAQEAKDRRGGPIITFPARSRAAEIERSSLTRLLTYLGKFAKTDWEEGKLSLFAIDHERELGFSLVLGHARLHVALSQAYAESLYSFHRCMHGNDKL</sequence>
<proteinExistence type="predicted"/>
<feature type="region of interest" description="Disordered" evidence="1">
    <location>
        <begin position="1"/>
        <end position="22"/>
    </location>
</feature>
<accession>A0A9W9ZFD0</accession>
<gene>
    <name evidence="2" type="ORF">OS493_008893</name>
</gene>
<evidence type="ECO:0000256" key="1">
    <source>
        <dbReference type="SAM" id="MobiDB-lite"/>
    </source>
</evidence>